<comment type="caution">
    <text evidence="8">The sequence shown here is derived from an EMBL/GenBank/DDBJ whole genome shotgun (WGS) entry which is preliminary data.</text>
</comment>
<protein>
    <recommendedName>
        <fullName evidence="6">Flavin prenyltransferase UbiX</fullName>
        <ecNumber evidence="6">2.5.1.129</ecNumber>
    </recommendedName>
</protein>
<sequence length="182" mass="20540">MRVVIGITGASGTILAVRLLENLKDVEKHLVMSESAKRVMELETDYKYDYIKGLADYVYNDDDIAANISSGSFRYDALVIIPCSSSTMAKIASGISDTLITRTALVAMKERRRFIIVPREMPLSTIMIENMLKLSRYNVIIAPAMPGYYNRPRTVDDMVNFVVARVLDLIGIENDVSKRWEH</sequence>
<comment type="caution">
    <text evidence="6">Lacks conserved residue(s) required for the propagation of feature annotation.</text>
</comment>
<evidence type="ECO:0000256" key="3">
    <source>
        <dbReference type="ARBA" id="ARBA00022643"/>
    </source>
</evidence>
<evidence type="ECO:0000256" key="5">
    <source>
        <dbReference type="ARBA" id="ARBA00060793"/>
    </source>
</evidence>
<feature type="domain" description="Flavoprotein" evidence="7">
    <location>
        <begin position="1"/>
        <end position="169"/>
    </location>
</feature>
<reference evidence="8 9" key="1">
    <citation type="submission" date="2017-04" db="EMBL/GenBank/DDBJ databases">
        <authorList>
            <person name="Varghese N."/>
            <person name="Submissions S."/>
        </authorList>
    </citation>
    <scope>NUCLEOTIDE SEQUENCE [LARGE SCALE GENOMIC DNA]</scope>
    <source>
        <strain evidence="8 9">DSM 9789</strain>
    </source>
</reference>
<dbReference type="InterPro" id="IPR036551">
    <property type="entry name" value="Flavin_trans-like"/>
</dbReference>
<evidence type="ECO:0000256" key="4">
    <source>
        <dbReference type="ARBA" id="ARBA00022679"/>
    </source>
</evidence>
<keyword evidence="2 6" id="KW-0285">Flavoprotein</keyword>
<dbReference type="Proteomes" id="UP000192315">
    <property type="component" value="Unassembled WGS sequence"/>
</dbReference>
<feature type="binding site" evidence="6">
    <location>
        <position position="33"/>
    </location>
    <ligand>
        <name>FMN</name>
        <dbReference type="ChEBI" id="CHEBI:58210"/>
    </ligand>
</feature>
<dbReference type="NCBIfam" id="NF004685">
    <property type="entry name" value="PRK06029.1"/>
    <property type="match status" value="1"/>
</dbReference>
<accession>A0A8G2FY52</accession>
<feature type="binding site" evidence="6">
    <location>
        <position position="119"/>
    </location>
    <ligand>
        <name>FMN</name>
        <dbReference type="ChEBI" id="CHEBI:58210"/>
    </ligand>
</feature>
<dbReference type="FunFam" id="3.40.50.1950:FF:000001">
    <property type="entry name" value="Flavin prenyltransferase UbiX"/>
    <property type="match status" value="1"/>
</dbReference>
<dbReference type="PANTHER" id="PTHR43374">
    <property type="entry name" value="FLAVIN PRENYLTRANSFERASE"/>
    <property type="match status" value="1"/>
</dbReference>
<feature type="binding site" evidence="6">
    <location>
        <position position="149"/>
    </location>
    <ligand>
        <name>dimethylallyl phosphate</name>
        <dbReference type="ChEBI" id="CHEBI:88052"/>
    </ligand>
</feature>
<gene>
    <name evidence="6" type="primary">ubiX</name>
    <name evidence="8" type="ORF">SAMN02745355_1618</name>
</gene>
<name>A0A8G2FY52_PICTO</name>
<feature type="binding site" evidence="6">
    <location>
        <begin position="9"/>
        <end position="11"/>
    </location>
    <ligand>
        <name>FMN</name>
        <dbReference type="ChEBI" id="CHEBI:58210"/>
    </ligand>
</feature>
<dbReference type="InterPro" id="IPR004507">
    <property type="entry name" value="UbiX-like"/>
</dbReference>
<feature type="binding site" evidence="6">
    <location>
        <position position="165"/>
    </location>
    <ligand>
        <name>dimethylallyl phosphate</name>
        <dbReference type="ChEBI" id="CHEBI:88052"/>
    </ligand>
</feature>
<proteinExistence type="inferred from homology"/>
<keyword evidence="3 6" id="KW-0288">FMN</keyword>
<evidence type="ECO:0000256" key="6">
    <source>
        <dbReference type="HAMAP-Rule" id="MF_01984"/>
    </source>
</evidence>
<dbReference type="PANTHER" id="PTHR43374:SF1">
    <property type="entry name" value="FLAVIN PRENYLTRANSFERASE PAD1, MITOCHONDRIAL"/>
    <property type="match status" value="1"/>
</dbReference>
<keyword evidence="1 6" id="KW-0637">Prenyltransferase</keyword>
<dbReference type="InterPro" id="IPR003382">
    <property type="entry name" value="Flavoprotein"/>
</dbReference>
<dbReference type="EC" id="2.5.1.129" evidence="6"/>
<dbReference type="EMBL" id="FWYE01000006">
    <property type="protein sequence ID" value="SMD31691.1"/>
    <property type="molecule type" value="Genomic_DNA"/>
</dbReference>
<dbReference type="GO" id="GO:0016831">
    <property type="term" value="F:carboxy-lyase activity"/>
    <property type="evidence" value="ECO:0007669"/>
    <property type="project" value="TreeGrafter"/>
</dbReference>
<dbReference type="HAMAP" id="MF_01984">
    <property type="entry name" value="ubiX_pad"/>
    <property type="match status" value="1"/>
</dbReference>
<evidence type="ECO:0000256" key="2">
    <source>
        <dbReference type="ARBA" id="ARBA00022630"/>
    </source>
</evidence>
<dbReference type="AlphaFoldDB" id="A0A8G2FY52"/>
<dbReference type="Gene3D" id="3.40.50.1950">
    <property type="entry name" value="Flavin prenyltransferase-like"/>
    <property type="match status" value="1"/>
</dbReference>
<evidence type="ECO:0000313" key="8">
    <source>
        <dbReference type="EMBL" id="SMD31691.1"/>
    </source>
</evidence>
<organism evidence="8 9">
    <name type="scientific">Picrophilus torridus (strain ATCC 700027 / DSM 9790 / JCM 10055 / NBRC 100828 / KAW 2/3)</name>
    <dbReference type="NCBI Taxonomy" id="1122961"/>
    <lineage>
        <taxon>Archaea</taxon>
        <taxon>Methanobacteriati</taxon>
        <taxon>Thermoplasmatota</taxon>
        <taxon>Thermoplasmata</taxon>
        <taxon>Thermoplasmatales</taxon>
        <taxon>Picrophilaceae</taxon>
        <taxon>Picrophilus</taxon>
    </lineage>
</organism>
<keyword evidence="4 6" id="KW-0808">Transferase</keyword>
<feature type="binding site" evidence="6">
    <location>
        <begin position="84"/>
        <end position="87"/>
    </location>
    <ligand>
        <name>FMN</name>
        <dbReference type="ChEBI" id="CHEBI:58210"/>
    </ligand>
</feature>
<dbReference type="GO" id="GO:0106141">
    <property type="term" value="F:flavin prenyltransferase activity"/>
    <property type="evidence" value="ECO:0007669"/>
    <property type="project" value="UniProtKB-EC"/>
</dbReference>
<comment type="function">
    <text evidence="6">Flavin prenyltransferase that catalyzes the synthesis of the prenylated FMN cofactor (prenyl-FMN) for 4-hydroxy-3-polyprenylbenzoic acid decarboxylase UbiD. The prenyltransferase is metal-independent and links a dimethylallyl moiety from dimethylallyl monophosphate (DMAP) to the flavin N5 and C6 atoms of FMN.</text>
</comment>
<dbReference type="RefSeq" id="WP_084273293.1">
    <property type="nucleotide sequence ID" value="NZ_FWYE01000006.1"/>
</dbReference>
<keyword evidence="9" id="KW-1185">Reference proteome</keyword>
<dbReference type="Pfam" id="PF02441">
    <property type="entry name" value="Flavoprotein"/>
    <property type="match status" value="1"/>
</dbReference>
<dbReference type="NCBIfam" id="TIGR00421">
    <property type="entry name" value="ubiX_pad"/>
    <property type="match status" value="1"/>
</dbReference>
<comment type="catalytic activity">
    <reaction evidence="6">
        <text>dimethylallyl phosphate + FMNH2 = prenylated FMNH2 + phosphate</text>
        <dbReference type="Rhea" id="RHEA:37743"/>
        <dbReference type="ChEBI" id="CHEBI:43474"/>
        <dbReference type="ChEBI" id="CHEBI:57618"/>
        <dbReference type="ChEBI" id="CHEBI:87467"/>
        <dbReference type="ChEBI" id="CHEBI:88052"/>
        <dbReference type="EC" id="2.5.1.129"/>
    </reaction>
</comment>
<comment type="similarity">
    <text evidence="5 6">Belongs to the UbiX/PAD1 family.</text>
</comment>
<dbReference type="SUPFAM" id="SSF52507">
    <property type="entry name" value="Homo-oligomeric flavin-containing Cys decarboxylases, HFCD"/>
    <property type="match status" value="1"/>
</dbReference>
<evidence type="ECO:0000259" key="7">
    <source>
        <dbReference type="Pfam" id="PF02441"/>
    </source>
</evidence>
<evidence type="ECO:0000256" key="1">
    <source>
        <dbReference type="ARBA" id="ARBA00022602"/>
    </source>
</evidence>
<evidence type="ECO:0000313" key="9">
    <source>
        <dbReference type="Proteomes" id="UP000192315"/>
    </source>
</evidence>